<comment type="caution">
    <text evidence="1">The sequence shown here is derived from an EMBL/GenBank/DDBJ whole genome shotgun (WGS) entry which is preliminary data.</text>
</comment>
<gene>
    <name evidence="1" type="ORF">JOF53_008161</name>
</gene>
<proteinExistence type="predicted"/>
<dbReference type="Proteomes" id="UP001519363">
    <property type="component" value="Unassembled WGS sequence"/>
</dbReference>
<dbReference type="EMBL" id="JAGIOO010000001">
    <property type="protein sequence ID" value="MBP2479289.1"/>
    <property type="molecule type" value="Genomic_DNA"/>
</dbReference>
<dbReference type="RefSeq" id="WP_245372981.1">
    <property type="nucleotide sequence ID" value="NZ_JAGIOO010000001.1"/>
</dbReference>
<evidence type="ECO:0000313" key="1">
    <source>
        <dbReference type="EMBL" id="MBP2479289.1"/>
    </source>
</evidence>
<organism evidence="1 2">
    <name type="scientific">Crossiella equi</name>
    <dbReference type="NCBI Taxonomy" id="130796"/>
    <lineage>
        <taxon>Bacteria</taxon>
        <taxon>Bacillati</taxon>
        <taxon>Actinomycetota</taxon>
        <taxon>Actinomycetes</taxon>
        <taxon>Pseudonocardiales</taxon>
        <taxon>Pseudonocardiaceae</taxon>
        <taxon>Crossiella</taxon>
    </lineage>
</organism>
<reference evidence="1 2" key="1">
    <citation type="submission" date="2021-03" db="EMBL/GenBank/DDBJ databases">
        <title>Sequencing the genomes of 1000 actinobacteria strains.</title>
        <authorList>
            <person name="Klenk H.-P."/>
        </authorList>
    </citation>
    <scope>NUCLEOTIDE SEQUENCE [LARGE SCALE GENOMIC DNA]</scope>
    <source>
        <strain evidence="1 2">DSM 44580</strain>
    </source>
</reference>
<keyword evidence="2" id="KW-1185">Reference proteome</keyword>
<name>A0ABS5ASW7_9PSEU</name>
<accession>A0ABS5ASW7</accession>
<protein>
    <submittedName>
        <fullName evidence="1">Nucleoside-diphosphate-sugar epimerase</fullName>
    </submittedName>
</protein>
<evidence type="ECO:0000313" key="2">
    <source>
        <dbReference type="Proteomes" id="UP001519363"/>
    </source>
</evidence>
<sequence>MIVVTGATGNVGTPLVRVSPDIERVLGRAPRAFAGWAARNVDAFR</sequence>